<dbReference type="GO" id="GO:0004519">
    <property type="term" value="F:endonuclease activity"/>
    <property type="evidence" value="ECO:0007669"/>
    <property type="project" value="InterPro"/>
</dbReference>
<dbReference type="Pfam" id="PF04471">
    <property type="entry name" value="Mrr_cat"/>
    <property type="match status" value="1"/>
</dbReference>
<dbReference type="InterPro" id="IPR007560">
    <property type="entry name" value="Restrct_endonuc_IV_Mrr"/>
</dbReference>
<dbReference type="EMBL" id="FNMZ01000013">
    <property type="protein sequence ID" value="SDX92763.1"/>
    <property type="molecule type" value="Genomic_DNA"/>
</dbReference>
<name>A0A1H3FNW0_9RHOB</name>
<accession>A0A1H3FNW0</accession>
<dbReference type="SUPFAM" id="SSF52980">
    <property type="entry name" value="Restriction endonuclease-like"/>
    <property type="match status" value="1"/>
</dbReference>
<sequence>MIARRDGGSPGLRCKLRSGAAGAKAVQEAHAGKARYGVEAAGVLTNAPFPVRARDLAAATGIRLLSRHEIPELFDKVFGPA</sequence>
<keyword evidence="3" id="KW-1185">Reference proteome</keyword>
<dbReference type="GO" id="GO:0003677">
    <property type="term" value="F:DNA binding"/>
    <property type="evidence" value="ECO:0007669"/>
    <property type="project" value="InterPro"/>
</dbReference>
<dbReference type="GO" id="GO:0009307">
    <property type="term" value="P:DNA restriction-modification system"/>
    <property type="evidence" value="ECO:0007669"/>
    <property type="project" value="InterPro"/>
</dbReference>
<reference evidence="2 3" key="1">
    <citation type="submission" date="2016-10" db="EMBL/GenBank/DDBJ databases">
        <authorList>
            <person name="de Groot N.N."/>
        </authorList>
    </citation>
    <scope>NUCLEOTIDE SEQUENCE [LARGE SCALE GENOMIC DNA]</scope>
    <source>
        <strain evidence="2 3">DSM 17890</strain>
    </source>
</reference>
<protein>
    <submittedName>
        <fullName evidence="2">Restriction system protein</fullName>
    </submittedName>
</protein>
<dbReference type="Proteomes" id="UP000199118">
    <property type="component" value="Unassembled WGS sequence"/>
</dbReference>
<evidence type="ECO:0000313" key="3">
    <source>
        <dbReference type="Proteomes" id="UP000199118"/>
    </source>
</evidence>
<dbReference type="AlphaFoldDB" id="A0A1H3FNW0"/>
<proteinExistence type="predicted"/>
<feature type="domain" description="Restriction endonuclease type IV Mrr" evidence="1">
    <location>
        <begin position="11"/>
        <end position="73"/>
    </location>
</feature>
<dbReference type="InterPro" id="IPR011335">
    <property type="entry name" value="Restrct_endonuc-II-like"/>
</dbReference>
<organism evidence="2 3">
    <name type="scientific">Albimonas donghaensis</name>
    <dbReference type="NCBI Taxonomy" id="356660"/>
    <lineage>
        <taxon>Bacteria</taxon>
        <taxon>Pseudomonadati</taxon>
        <taxon>Pseudomonadota</taxon>
        <taxon>Alphaproteobacteria</taxon>
        <taxon>Rhodobacterales</taxon>
        <taxon>Paracoccaceae</taxon>
        <taxon>Albimonas</taxon>
    </lineage>
</organism>
<evidence type="ECO:0000313" key="2">
    <source>
        <dbReference type="EMBL" id="SDX92763.1"/>
    </source>
</evidence>
<evidence type="ECO:0000259" key="1">
    <source>
        <dbReference type="Pfam" id="PF04471"/>
    </source>
</evidence>
<dbReference type="STRING" id="356660.SAMN05444336_11339"/>
<gene>
    <name evidence="2" type="ORF">SAMN05444336_11339</name>
</gene>